<dbReference type="InterPro" id="IPR014002">
    <property type="entry name" value="Agenet_dom_plant"/>
</dbReference>
<accession>A0A835QNI6</accession>
<name>A0A835QNI6_VANPL</name>
<dbReference type="AlphaFoldDB" id="A0A835QNI6"/>
<sequence length="290" mass="33032">MDSNDLSLPFKAGQEAESRSFEEGYRSAWFRCKIKEYLVEKGALGHRLEYYDYPDEITECIKLFDSDAIEVEGLELHKKMELMVRPRYPLFYRESDLPVPLPECDVIVISNDTWKVGDLVDWWCDGCFWSGKVTQILENEKVQIKLPDPPAGQGCFYEALSKDLRPSLSWSPECGWMVPMSGELNNGWHCARLNWLHEQDAQKNCSLRNVKTEFSSANLISETANSPDKGRDEYCTFAKSSTREDCYSLGSEENSNLATSKCLVSARSSMHDIRVVHYESGGNCLQGQMA</sequence>
<dbReference type="PANTHER" id="PTHR36805:SF7">
    <property type="entry name" value="AGENET DOMAIN-CONTAINING PROTEIN"/>
    <property type="match status" value="1"/>
</dbReference>
<dbReference type="SMART" id="SM00743">
    <property type="entry name" value="Agenet"/>
    <property type="match status" value="1"/>
</dbReference>
<dbReference type="OrthoDB" id="2015831at2759"/>
<reference evidence="2 3" key="1">
    <citation type="journal article" date="2020" name="Nat. Food">
        <title>A phased Vanilla planifolia genome enables genetic improvement of flavour and production.</title>
        <authorList>
            <person name="Hasing T."/>
            <person name="Tang H."/>
            <person name="Brym M."/>
            <person name="Khazi F."/>
            <person name="Huang T."/>
            <person name="Chambers A.H."/>
        </authorList>
    </citation>
    <scope>NUCLEOTIDE SEQUENCE [LARGE SCALE GENOMIC DNA]</scope>
    <source>
        <tissue evidence="2">Leaf</tissue>
    </source>
</reference>
<proteinExistence type="predicted"/>
<protein>
    <recommendedName>
        <fullName evidence="1">Agenet domain-containing protein</fullName>
    </recommendedName>
</protein>
<organism evidence="2 3">
    <name type="scientific">Vanilla planifolia</name>
    <name type="common">Vanilla</name>
    <dbReference type="NCBI Taxonomy" id="51239"/>
    <lineage>
        <taxon>Eukaryota</taxon>
        <taxon>Viridiplantae</taxon>
        <taxon>Streptophyta</taxon>
        <taxon>Embryophyta</taxon>
        <taxon>Tracheophyta</taxon>
        <taxon>Spermatophyta</taxon>
        <taxon>Magnoliopsida</taxon>
        <taxon>Liliopsida</taxon>
        <taxon>Asparagales</taxon>
        <taxon>Orchidaceae</taxon>
        <taxon>Vanilloideae</taxon>
        <taxon>Vanilleae</taxon>
        <taxon>Vanilla</taxon>
    </lineage>
</organism>
<dbReference type="Proteomes" id="UP000636800">
    <property type="component" value="Chromosome 7"/>
</dbReference>
<feature type="domain" description="Agenet" evidence="1">
    <location>
        <begin position="112"/>
        <end position="172"/>
    </location>
</feature>
<evidence type="ECO:0000313" key="3">
    <source>
        <dbReference type="Proteomes" id="UP000636800"/>
    </source>
</evidence>
<dbReference type="EMBL" id="JADCNL010000007">
    <property type="protein sequence ID" value="KAG0474241.1"/>
    <property type="molecule type" value="Genomic_DNA"/>
</dbReference>
<dbReference type="Pfam" id="PF05641">
    <property type="entry name" value="Agenet"/>
    <property type="match status" value="1"/>
</dbReference>
<keyword evidence="3" id="KW-1185">Reference proteome</keyword>
<gene>
    <name evidence="2" type="ORF">HPP92_016098</name>
</gene>
<dbReference type="PANTHER" id="PTHR36805">
    <property type="entry name" value="AGENET DOMAIN-CONTAINING PROTEIN"/>
    <property type="match status" value="1"/>
</dbReference>
<evidence type="ECO:0000259" key="1">
    <source>
        <dbReference type="SMART" id="SM00743"/>
    </source>
</evidence>
<comment type="caution">
    <text evidence="2">The sequence shown here is derived from an EMBL/GenBank/DDBJ whole genome shotgun (WGS) entry which is preliminary data.</text>
</comment>
<dbReference type="InterPro" id="IPR008395">
    <property type="entry name" value="Agenet-like_dom"/>
</dbReference>
<evidence type="ECO:0000313" key="2">
    <source>
        <dbReference type="EMBL" id="KAG0474241.1"/>
    </source>
</evidence>